<name>A0A3D3R3N7_9PLAN</name>
<proteinExistence type="predicted"/>
<dbReference type="AlphaFoldDB" id="A0A3D3R3N7"/>
<comment type="caution">
    <text evidence="1">The sequence shown here is derived from an EMBL/GenBank/DDBJ whole genome shotgun (WGS) entry which is preliminary data.</text>
</comment>
<accession>A0A3D3R3N7</accession>
<sequence length="303" mass="32724">MKRKTDSGSWRQTITFTLLSCLVGAGFLITANAEEKPKSKETSAKKPTVNAISKTIAPAEQTKAKASKPVFYPALTAREQIFEVALKMNTDADFVESTLQDVITYYSDRHKVPIVIQTKDLENNLGITPEEPIDAHFSEISLSDALLQILDPLDLTFIVDRGLIQVLSKESAAHTFKTRVYPVADLCIIDEDYLVLGASIQNANLGDWKPVRLNTTLSNPKSEHGQKGSGGRGYFNVQGALGGGLGGGFGGGGGSLADYTNEPGGTISVVQQSHALVISQTWHAHNAIVELLTQLRQAQQDSE</sequence>
<gene>
    <name evidence="1" type="ORF">DIT97_06920</name>
</gene>
<evidence type="ECO:0000313" key="1">
    <source>
        <dbReference type="EMBL" id="HCO22788.1"/>
    </source>
</evidence>
<dbReference type="EMBL" id="DQAY01000045">
    <property type="protein sequence ID" value="HCO22788.1"/>
    <property type="molecule type" value="Genomic_DNA"/>
</dbReference>
<organism evidence="1 2">
    <name type="scientific">Gimesia maris</name>
    <dbReference type="NCBI Taxonomy" id="122"/>
    <lineage>
        <taxon>Bacteria</taxon>
        <taxon>Pseudomonadati</taxon>
        <taxon>Planctomycetota</taxon>
        <taxon>Planctomycetia</taxon>
        <taxon>Planctomycetales</taxon>
        <taxon>Planctomycetaceae</taxon>
        <taxon>Gimesia</taxon>
    </lineage>
</organism>
<dbReference type="Proteomes" id="UP000263642">
    <property type="component" value="Unassembled WGS sequence"/>
</dbReference>
<evidence type="ECO:0000313" key="2">
    <source>
        <dbReference type="Proteomes" id="UP000263642"/>
    </source>
</evidence>
<protein>
    <submittedName>
        <fullName evidence="1">Uncharacterized protein</fullName>
    </submittedName>
</protein>
<reference evidence="1 2" key="1">
    <citation type="journal article" date="2018" name="Nat. Biotechnol.">
        <title>A standardized bacterial taxonomy based on genome phylogeny substantially revises the tree of life.</title>
        <authorList>
            <person name="Parks D.H."/>
            <person name="Chuvochina M."/>
            <person name="Waite D.W."/>
            <person name="Rinke C."/>
            <person name="Skarshewski A."/>
            <person name="Chaumeil P.A."/>
            <person name="Hugenholtz P."/>
        </authorList>
    </citation>
    <scope>NUCLEOTIDE SEQUENCE [LARGE SCALE GENOMIC DNA]</scope>
    <source>
        <strain evidence="1">UBA9375</strain>
    </source>
</reference>